<accession>D6GUW5</accession>
<dbReference type="EMBL" id="GG745548">
    <property type="protein sequence ID" value="EFD93009.1"/>
    <property type="molecule type" value="Genomic_DNA"/>
</dbReference>
<organism evidence="2 3">
    <name type="scientific">Candidatus Parvarchaeum acidophilus ARMAN-5</name>
    <dbReference type="NCBI Taxonomy" id="662762"/>
    <lineage>
        <taxon>Archaea</taxon>
        <taxon>Candidatus Parvarchaeota</taxon>
        <taxon>Candidatus Parvarchaeum</taxon>
    </lineage>
</organism>
<dbReference type="AlphaFoldDB" id="D6GUW5"/>
<evidence type="ECO:0008006" key="4">
    <source>
        <dbReference type="Google" id="ProtNLM"/>
    </source>
</evidence>
<protein>
    <recommendedName>
        <fullName evidence="4">Transmembrane protein</fullName>
    </recommendedName>
</protein>
<sequence length="96" mass="10284">MDKGYYAVLIVLVALVIGAALFYTNPYENHRQVAIGICELSCHNLIINNTINSNTCIKENASFGYSCAAVSSPSASVCSNSNEINLNYKCGLSSVN</sequence>
<gene>
    <name evidence="2" type="ORF">BJBARM5_0263</name>
</gene>
<name>D6GUW5_PARA5</name>
<reference evidence="2 3" key="1">
    <citation type="journal article" date="2010" name="Proc. Natl. Acad. Sci. U.S.A.">
        <title>Enigmatic, ultrasmall, uncultivated Archaea.</title>
        <authorList>
            <person name="Baker B.J."/>
            <person name="Comolli L.R."/>
            <person name="Dick G.J."/>
            <person name="Hauser L.J."/>
            <person name="Hyatt D."/>
            <person name="Dill B.D."/>
            <person name="Land M.L."/>
            <person name="Verberkmoes N.C."/>
            <person name="Hettich R.L."/>
            <person name="Banfield J.F."/>
        </authorList>
    </citation>
    <scope>NUCLEOTIDE SEQUENCE [LARGE SCALE GENOMIC DNA]</scope>
</reference>
<evidence type="ECO:0000256" key="1">
    <source>
        <dbReference type="SAM" id="Phobius"/>
    </source>
</evidence>
<feature type="transmembrane region" description="Helical" evidence="1">
    <location>
        <begin position="6"/>
        <end position="23"/>
    </location>
</feature>
<evidence type="ECO:0000313" key="2">
    <source>
        <dbReference type="EMBL" id="EFD93009.1"/>
    </source>
</evidence>
<proteinExistence type="predicted"/>
<dbReference type="Proteomes" id="UP000009376">
    <property type="component" value="Unassembled WGS sequence"/>
</dbReference>
<keyword evidence="1" id="KW-1133">Transmembrane helix</keyword>
<keyword evidence="1" id="KW-0812">Transmembrane</keyword>
<evidence type="ECO:0000313" key="3">
    <source>
        <dbReference type="Proteomes" id="UP000009376"/>
    </source>
</evidence>
<keyword evidence="1" id="KW-0472">Membrane</keyword>